<reference evidence="6 7" key="1">
    <citation type="submission" date="2018-03" db="EMBL/GenBank/DDBJ databases">
        <title>Alkalicoccus saliphilus sp. nov., isolated from a mineral pool.</title>
        <authorList>
            <person name="Zhao B."/>
        </authorList>
    </citation>
    <scope>NUCLEOTIDE SEQUENCE [LARGE SCALE GENOMIC DNA]</scope>
    <source>
        <strain evidence="6 7">6AG</strain>
    </source>
</reference>
<evidence type="ECO:0000256" key="3">
    <source>
        <dbReference type="ARBA" id="ARBA00022806"/>
    </source>
</evidence>
<dbReference type="InterPro" id="IPR006500">
    <property type="entry name" value="Helicase_put_C_phage/plasmid"/>
</dbReference>
<accession>A0A2T4U2M5</accession>
<dbReference type="Proteomes" id="UP000240509">
    <property type="component" value="Unassembled WGS sequence"/>
</dbReference>
<evidence type="ECO:0000256" key="2">
    <source>
        <dbReference type="ARBA" id="ARBA00022801"/>
    </source>
</evidence>
<proteinExistence type="predicted"/>
<dbReference type="Gene3D" id="3.40.50.300">
    <property type="entry name" value="P-loop containing nucleotide triphosphate hydrolases"/>
    <property type="match status" value="1"/>
</dbReference>
<name>A0A2T4U2M5_9BACI</name>
<dbReference type="InterPro" id="IPR014818">
    <property type="entry name" value="Phage/plasmid_primase_P4_C"/>
</dbReference>
<dbReference type="Pfam" id="PF03288">
    <property type="entry name" value="Pox_D5"/>
    <property type="match status" value="1"/>
</dbReference>
<dbReference type="InterPro" id="IPR045455">
    <property type="entry name" value="NrS-1_pol-like_helicase"/>
</dbReference>
<dbReference type="NCBIfam" id="TIGR01613">
    <property type="entry name" value="primase_Cterm"/>
    <property type="match status" value="1"/>
</dbReference>
<sequence>MKIPKELKDRKQWAVWKGKKIPHQINGSAASSTDPATWTTYEAAFRAADNYKGIGYFLSEEDSITVIDFDDCIQSGEIIPDAQVLVDSFNSYTEISQSGKGLHIFIKGKKPGERSKNPSKGIEVYEKKRFIAVTGNHLEGTPLAVEEQQEVLDYVYDLYFPPKAFEANNTVETDLPSSPELEDNDIISIASKAINGRKFQDLYAGNWESQSYESQSEADQALCNLIAFYTQDPEQIDRIFSGGGLYRQKWDREDYKSWTIQKAVKGLKSTYQRTSALEDFQFILKDSPEVDLQKELSDRRLVELADMEREWIADGKNGRKPTTISPLRCAVILPAYISFALFDLEENTRLAMYLPKEGIYTRNNTVVKRIISWLEPKLNSTKADDVIYHLMNRAEVKEKTESRYLIPVENGVFNLKTKQLESFSPDYVFTTKISTPYVKNISNPVIDGWDIESWLASIACNDAEVVHLLWQVINDSLNGNFSRKKAIFLIGEGNNGKGTFQELITSLIGLNNIATLKVNEFDQRFRLSVLEGKTAVVGDDVPVNVYIDDSSNFNSVVTGDVVSVEQKNKPIYNTAFKCSVIQSTNGMPKFRNKTNGTIRRLVIVPFNADFNGRTENIKIKDEYIKDPKVLQYVLHKAINMDFDKFDIPAVSLNELEVFKQDNDPVLDFKLSIFDEWDIHKVPKYIVYGFYKKFCHDNGYKPLSDRQFHKQFKAYLSSKWNTSSQGRFHGHDLIGAFGDLDLLGIGCGEKSKNYQCYENNNYASKLLE</sequence>
<dbReference type="PROSITE" id="PS51206">
    <property type="entry name" value="SF3_HELICASE_1"/>
    <property type="match status" value="1"/>
</dbReference>
<dbReference type="InterPro" id="IPR051620">
    <property type="entry name" value="ORF904-like_C"/>
</dbReference>
<dbReference type="InterPro" id="IPR004968">
    <property type="entry name" value="DNA_primase/NTPase_C"/>
</dbReference>
<dbReference type="RefSeq" id="WP_107586125.1">
    <property type="nucleotide sequence ID" value="NZ_PZJJ01000039.1"/>
</dbReference>
<dbReference type="SMART" id="SM00885">
    <property type="entry name" value="D5_N"/>
    <property type="match status" value="1"/>
</dbReference>
<dbReference type="GO" id="GO:0016787">
    <property type="term" value="F:hydrolase activity"/>
    <property type="evidence" value="ECO:0007669"/>
    <property type="project" value="UniProtKB-KW"/>
</dbReference>
<keyword evidence="1" id="KW-0547">Nucleotide-binding</keyword>
<keyword evidence="7" id="KW-1185">Reference proteome</keyword>
<evidence type="ECO:0000256" key="4">
    <source>
        <dbReference type="ARBA" id="ARBA00022840"/>
    </source>
</evidence>
<dbReference type="SUPFAM" id="SSF52540">
    <property type="entry name" value="P-loop containing nucleoside triphosphate hydrolases"/>
    <property type="match status" value="1"/>
</dbReference>
<dbReference type="EMBL" id="PZJJ01000039">
    <property type="protein sequence ID" value="PTL37662.1"/>
    <property type="molecule type" value="Genomic_DNA"/>
</dbReference>
<evidence type="ECO:0000256" key="1">
    <source>
        <dbReference type="ARBA" id="ARBA00022741"/>
    </source>
</evidence>
<dbReference type="PANTHER" id="PTHR35372">
    <property type="entry name" value="ATP BINDING PROTEIN-RELATED"/>
    <property type="match status" value="1"/>
</dbReference>
<dbReference type="Pfam" id="PF19263">
    <property type="entry name" value="DUF5906"/>
    <property type="match status" value="1"/>
</dbReference>
<dbReference type="Pfam" id="PF22763">
    <property type="entry name" value="NrS1-1_pol-like_HBD"/>
    <property type="match status" value="1"/>
</dbReference>
<evidence type="ECO:0000313" key="7">
    <source>
        <dbReference type="Proteomes" id="UP000240509"/>
    </source>
</evidence>
<dbReference type="AlphaFoldDB" id="A0A2T4U2M5"/>
<organism evidence="6 7">
    <name type="scientific">Alkalicoccus saliphilus</name>
    <dbReference type="NCBI Taxonomy" id="200989"/>
    <lineage>
        <taxon>Bacteria</taxon>
        <taxon>Bacillati</taxon>
        <taxon>Bacillota</taxon>
        <taxon>Bacilli</taxon>
        <taxon>Bacillales</taxon>
        <taxon>Bacillaceae</taxon>
        <taxon>Alkalicoccus</taxon>
    </lineage>
</organism>
<evidence type="ECO:0000313" key="6">
    <source>
        <dbReference type="EMBL" id="PTL37662.1"/>
    </source>
</evidence>
<dbReference type="Pfam" id="PF08706">
    <property type="entry name" value="D5_N"/>
    <property type="match status" value="1"/>
</dbReference>
<dbReference type="InterPro" id="IPR014015">
    <property type="entry name" value="Helicase_SF3_DNA-vir"/>
</dbReference>
<dbReference type="OrthoDB" id="9763644at2"/>
<gene>
    <name evidence="6" type="ORF">C6Y45_15415</name>
</gene>
<dbReference type="PANTHER" id="PTHR35372:SF2">
    <property type="entry name" value="SF3 HELICASE DOMAIN-CONTAINING PROTEIN"/>
    <property type="match status" value="1"/>
</dbReference>
<feature type="domain" description="SF3 helicase" evidence="5">
    <location>
        <begin position="464"/>
        <end position="619"/>
    </location>
</feature>
<keyword evidence="3" id="KW-0347">Helicase</keyword>
<protein>
    <submittedName>
        <fullName evidence="6">DNA primase</fullName>
    </submittedName>
</protein>
<keyword evidence="2" id="KW-0378">Hydrolase</keyword>
<dbReference type="InterPro" id="IPR027417">
    <property type="entry name" value="P-loop_NTPase"/>
</dbReference>
<dbReference type="GO" id="GO:0005524">
    <property type="term" value="F:ATP binding"/>
    <property type="evidence" value="ECO:0007669"/>
    <property type="project" value="UniProtKB-KW"/>
</dbReference>
<evidence type="ECO:0000259" key="5">
    <source>
        <dbReference type="PROSITE" id="PS51206"/>
    </source>
</evidence>
<dbReference type="InterPro" id="IPR054468">
    <property type="entry name" value="NrSPol-like_HBD"/>
</dbReference>
<comment type="caution">
    <text evidence="6">The sequence shown here is derived from an EMBL/GenBank/DDBJ whole genome shotgun (WGS) entry which is preliminary data.</text>
</comment>
<dbReference type="GO" id="GO:0004386">
    <property type="term" value="F:helicase activity"/>
    <property type="evidence" value="ECO:0007669"/>
    <property type="project" value="UniProtKB-KW"/>
</dbReference>
<keyword evidence="4" id="KW-0067">ATP-binding</keyword>